<name>A0A7Z7K9T3_STRAG</name>
<accession>A0A7Z7K9T3</accession>
<evidence type="ECO:0000313" key="4">
    <source>
        <dbReference type="Proteomes" id="UP000254076"/>
    </source>
</evidence>
<proteinExistence type="predicted"/>
<dbReference type="AlphaFoldDB" id="A0A7Z7K9T3"/>
<sequence length="120" mass="14214">MTTEEYFKKLLEDSEKHPTNWLSDRVLDKNIKMLDEDIEAEWDDFPLFTKKIFINTTQRDYNKADAVVKFLESMPIEMEYKKVLNIVIQALNELKDSLKNQVLGVIDNQILFPNDKEDTK</sequence>
<dbReference type="EMBL" id="UHEQ01000004">
    <property type="protein sequence ID" value="SUN13784.1"/>
    <property type="molecule type" value="Genomic_DNA"/>
</dbReference>
<organism evidence="1 3">
    <name type="scientific">Streptococcus agalactiae</name>
    <dbReference type="NCBI Taxonomy" id="1311"/>
    <lineage>
        <taxon>Bacteria</taxon>
        <taxon>Bacillati</taxon>
        <taxon>Bacillota</taxon>
        <taxon>Bacilli</taxon>
        <taxon>Lactobacillales</taxon>
        <taxon>Streptococcaceae</taxon>
        <taxon>Streptococcus</taxon>
    </lineage>
</organism>
<dbReference type="Proteomes" id="UP000254076">
    <property type="component" value="Unassembled WGS sequence"/>
</dbReference>
<comment type="caution">
    <text evidence="1">The sequence shown here is derived from an EMBL/GenBank/DDBJ whole genome shotgun (WGS) entry which is preliminary data.</text>
</comment>
<evidence type="ECO:0000313" key="3">
    <source>
        <dbReference type="Proteomes" id="UP000250200"/>
    </source>
</evidence>
<reference evidence="3 4" key="1">
    <citation type="submission" date="2018-06" db="EMBL/GenBank/DDBJ databases">
        <authorList>
            <consortium name="Pathogen Informatics"/>
            <person name="Doyle S."/>
        </authorList>
    </citation>
    <scope>NUCLEOTIDE SEQUENCE [LARGE SCALE GENOMIC DNA]</scope>
    <source>
        <strain evidence="1 3">NCTC8181</strain>
        <strain evidence="2 4">NCTC8185</strain>
    </source>
</reference>
<evidence type="ECO:0000313" key="1">
    <source>
        <dbReference type="EMBL" id="SQA18157.1"/>
    </source>
</evidence>
<evidence type="ECO:0000313" key="2">
    <source>
        <dbReference type="EMBL" id="SUN13784.1"/>
    </source>
</evidence>
<gene>
    <name evidence="1" type="ORF">NCTC8181_01201</name>
    <name evidence="2" type="ORF">NCTC8185_01050</name>
</gene>
<dbReference type="RefSeq" id="WP_000206025.1">
    <property type="nucleotide sequence ID" value="NZ_CP143101.1"/>
</dbReference>
<protein>
    <submittedName>
        <fullName evidence="1">Phage protein</fullName>
    </submittedName>
</protein>
<dbReference type="EMBL" id="UAVB01000001">
    <property type="protein sequence ID" value="SQA18157.1"/>
    <property type="molecule type" value="Genomic_DNA"/>
</dbReference>
<dbReference type="Proteomes" id="UP000250200">
    <property type="component" value="Unassembled WGS sequence"/>
</dbReference>